<keyword evidence="1" id="KW-0812">Transmembrane</keyword>
<evidence type="ECO:0000313" key="3">
    <source>
        <dbReference type="Proteomes" id="UP000190637"/>
    </source>
</evidence>
<sequence length="108" mass="10629">MPESFPSAPASVAPSRAPRAVRVLRAMPVAATPRPRPLGDGALLAVVTLIGLCGLATAGLLGLALARWMATSSSDVLPVVGGGLGVAVILLGLAVLVTAQARGRGGRG</sequence>
<feature type="transmembrane region" description="Helical" evidence="1">
    <location>
        <begin position="76"/>
        <end position="99"/>
    </location>
</feature>
<keyword evidence="1" id="KW-0472">Membrane</keyword>
<proteinExistence type="predicted"/>
<organism evidence="2 3">
    <name type="scientific">Marinactinospora thermotolerans DSM 45154</name>
    <dbReference type="NCBI Taxonomy" id="1122192"/>
    <lineage>
        <taxon>Bacteria</taxon>
        <taxon>Bacillati</taxon>
        <taxon>Actinomycetota</taxon>
        <taxon>Actinomycetes</taxon>
        <taxon>Streptosporangiales</taxon>
        <taxon>Nocardiopsidaceae</taxon>
        <taxon>Marinactinospora</taxon>
    </lineage>
</organism>
<name>A0A1T4S8D3_9ACTN</name>
<keyword evidence="1" id="KW-1133">Transmembrane helix</keyword>
<dbReference type="EMBL" id="FUWS01000008">
    <property type="protein sequence ID" value="SKA24111.1"/>
    <property type="molecule type" value="Genomic_DNA"/>
</dbReference>
<feature type="transmembrane region" description="Helical" evidence="1">
    <location>
        <begin position="42"/>
        <end position="70"/>
    </location>
</feature>
<protein>
    <submittedName>
        <fullName evidence="2">Uncharacterized protein</fullName>
    </submittedName>
</protein>
<accession>A0A1T4S8D3</accession>
<dbReference type="Proteomes" id="UP000190637">
    <property type="component" value="Unassembled WGS sequence"/>
</dbReference>
<keyword evidence="3" id="KW-1185">Reference proteome</keyword>
<dbReference type="AlphaFoldDB" id="A0A1T4S8D3"/>
<reference evidence="2 3" key="1">
    <citation type="submission" date="2017-02" db="EMBL/GenBank/DDBJ databases">
        <authorList>
            <person name="Peterson S.W."/>
        </authorList>
    </citation>
    <scope>NUCLEOTIDE SEQUENCE [LARGE SCALE GENOMIC DNA]</scope>
    <source>
        <strain evidence="2 3">DSM 45154</strain>
    </source>
</reference>
<gene>
    <name evidence="2" type="ORF">SAMN02745673_03283</name>
</gene>
<evidence type="ECO:0000313" key="2">
    <source>
        <dbReference type="EMBL" id="SKA24111.1"/>
    </source>
</evidence>
<evidence type="ECO:0000256" key="1">
    <source>
        <dbReference type="SAM" id="Phobius"/>
    </source>
</evidence>